<feature type="compositionally biased region" description="Basic and acidic residues" evidence="2">
    <location>
        <begin position="207"/>
        <end position="220"/>
    </location>
</feature>
<evidence type="ECO:0000313" key="3">
    <source>
        <dbReference type="EMBL" id="KAF0975239.1"/>
    </source>
</evidence>
<keyword evidence="1" id="KW-0175">Coiled coil</keyword>
<dbReference type="Proteomes" id="UP000444721">
    <property type="component" value="Unassembled WGS sequence"/>
</dbReference>
<feature type="region of interest" description="Disordered" evidence="2">
    <location>
        <begin position="207"/>
        <end position="243"/>
    </location>
</feature>
<dbReference type="OrthoDB" id="10344926at2759"/>
<feature type="region of interest" description="Disordered" evidence="2">
    <location>
        <begin position="390"/>
        <end position="472"/>
    </location>
</feature>
<dbReference type="VEuPathDB" id="AmoebaDB:FDP41_005991"/>
<gene>
    <name evidence="3" type="ORF">FDP41_005991</name>
</gene>
<organism evidence="3 4">
    <name type="scientific">Naegleria fowleri</name>
    <name type="common">Brain eating amoeba</name>
    <dbReference type="NCBI Taxonomy" id="5763"/>
    <lineage>
        <taxon>Eukaryota</taxon>
        <taxon>Discoba</taxon>
        <taxon>Heterolobosea</taxon>
        <taxon>Tetramitia</taxon>
        <taxon>Eutetramitia</taxon>
        <taxon>Vahlkampfiidae</taxon>
        <taxon>Naegleria</taxon>
    </lineage>
</organism>
<keyword evidence="4" id="KW-1185">Reference proteome</keyword>
<reference evidence="3 4" key="1">
    <citation type="journal article" date="2019" name="Sci. Rep.">
        <title>Nanopore sequencing improves the draft genome of the human pathogenic amoeba Naegleria fowleri.</title>
        <authorList>
            <person name="Liechti N."/>
            <person name="Schurch N."/>
            <person name="Bruggmann R."/>
            <person name="Wittwer M."/>
        </authorList>
    </citation>
    <scope>NUCLEOTIDE SEQUENCE [LARGE SCALE GENOMIC DNA]</scope>
    <source>
        <strain evidence="3 4">ATCC 30894</strain>
    </source>
</reference>
<feature type="coiled-coil region" evidence="1">
    <location>
        <begin position="319"/>
        <end position="353"/>
    </location>
</feature>
<comment type="caution">
    <text evidence="3">The sequence shown here is derived from an EMBL/GenBank/DDBJ whole genome shotgun (WGS) entry which is preliminary data.</text>
</comment>
<dbReference type="VEuPathDB" id="AmoebaDB:NF0114510"/>
<protein>
    <submittedName>
        <fullName evidence="3">Uncharacterized protein</fullName>
    </submittedName>
</protein>
<accession>A0A6A5BQJ3</accession>
<dbReference type="OMA" id="ESAFSHH"/>
<dbReference type="EMBL" id="VFQX01000048">
    <property type="protein sequence ID" value="KAF0975239.1"/>
    <property type="molecule type" value="Genomic_DNA"/>
</dbReference>
<evidence type="ECO:0000256" key="2">
    <source>
        <dbReference type="SAM" id="MobiDB-lite"/>
    </source>
</evidence>
<dbReference type="AlphaFoldDB" id="A0A6A5BQJ3"/>
<name>A0A6A5BQJ3_NAEFO</name>
<evidence type="ECO:0000313" key="4">
    <source>
        <dbReference type="Proteomes" id="UP000444721"/>
    </source>
</evidence>
<dbReference type="VEuPathDB" id="AmoebaDB:NfTy_043540"/>
<evidence type="ECO:0000256" key="1">
    <source>
        <dbReference type="SAM" id="Coils"/>
    </source>
</evidence>
<dbReference type="GeneID" id="68113209"/>
<sequence length="472" mass="53617">MAEQMNVDLGQSPFMISQPTATFNNNSIVVSNLGKAHQSLNNGNPNQLNGTSIARSYNTSKRANERTGGDGTFLTEVSINNNNSNNDNYDNRIVYNNLIETPQPLRQSPVFGKARIYPPIQELANYMNALNRKVQQKKFSGIDQRNSLHQPIVVHSYKDSQFNNGLRKLPPPPKKDAFYPLKKLNKRKQIEELAAELSKKDNFEHDFSKHSINNEDDKVSVRSKHSSTSSKSKTLPPLNPNTREQMSDAISQAFSDLNPDAVAESPTKPINDDKFDTKSIFSTRSKYSQKSRKSKLSELSFSIGSDAESDRIRQLEHSLKHEEEARRNILKILEEIQQKQEFLLNKLSQQEREQFESIYGRYNNLISDLKKNSDDNLSVALSAKDIQELKKQQSDVGDDEQQREHLPKIDKSDVHSAASRKSVAKSEHGSIHSGFSRPSQALSTHSNHSQRSQESAFSHHLRHSQKNQFREH</sequence>
<feature type="compositionally biased region" description="Basic and acidic residues" evidence="2">
    <location>
        <begin position="400"/>
        <end position="414"/>
    </location>
</feature>
<dbReference type="RefSeq" id="XP_044559952.1">
    <property type="nucleotide sequence ID" value="XM_044709577.1"/>
</dbReference>
<feature type="compositionally biased region" description="Polar residues" evidence="2">
    <location>
        <begin position="436"/>
        <end position="456"/>
    </location>
</feature>
<proteinExistence type="predicted"/>